<feature type="domain" description="G-protein coupled receptors family 1 profile" evidence="6">
    <location>
        <begin position="35"/>
        <end position="313"/>
    </location>
</feature>
<dbReference type="Proteomes" id="UP000291020">
    <property type="component" value="Unassembled WGS sequence"/>
</dbReference>
<dbReference type="Gene3D" id="1.20.1070.10">
    <property type="entry name" value="Rhodopsin 7-helix transmembrane proteins"/>
    <property type="match status" value="1"/>
</dbReference>
<protein>
    <recommendedName>
        <fullName evidence="6">G-protein coupled receptors family 1 profile domain-containing protein</fullName>
    </recommendedName>
</protein>
<accession>A0A452I1N1</accession>
<dbReference type="Pfam" id="PF00001">
    <property type="entry name" value="7tm_1"/>
    <property type="match status" value="2"/>
</dbReference>
<keyword evidence="8" id="KW-1185">Reference proteome</keyword>
<keyword evidence="4 5" id="KW-0472">Membrane</keyword>
<name>A0A452I1N1_9SAUR</name>
<reference evidence="8" key="1">
    <citation type="journal article" date="2017" name="PLoS ONE">
        <title>The Agassiz's desert tortoise genome provides a resource for the conservation of a threatened species.</title>
        <authorList>
            <person name="Tollis M."/>
            <person name="DeNardo D.F."/>
            <person name="Cornelius J.A."/>
            <person name="Dolby G.A."/>
            <person name="Edwards T."/>
            <person name="Henen B.T."/>
            <person name="Karl A.E."/>
            <person name="Murphy R.W."/>
            <person name="Kusumi K."/>
        </authorList>
    </citation>
    <scope>NUCLEOTIDE SEQUENCE [LARGE SCALE GENOMIC DNA]</scope>
</reference>
<dbReference type="PANTHER" id="PTHR47392:SF1">
    <property type="entry name" value="G-PROTEIN COUPLED RECEPTOR 82-RELATED"/>
    <property type="match status" value="1"/>
</dbReference>
<evidence type="ECO:0000256" key="1">
    <source>
        <dbReference type="ARBA" id="ARBA00004370"/>
    </source>
</evidence>
<organism evidence="7 8">
    <name type="scientific">Gopherus agassizii</name>
    <name type="common">Agassiz's desert tortoise</name>
    <dbReference type="NCBI Taxonomy" id="38772"/>
    <lineage>
        <taxon>Eukaryota</taxon>
        <taxon>Metazoa</taxon>
        <taxon>Chordata</taxon>
        <taxon>Craniata</taxon>
        <taxon>Vertebrata</taxon>
        <taxon>Euteleostomi</taxon>
        <taxon>Archelosauria</taxon>
        <taxon>Testudinata</taxon>
        <taxon>Testudines</taxon>
        <taxon>Cryptodira</taxon>
        <taxon>Durocryptodira</taxon>
        <taxon>Testudinoidea</taxon>
        <taxon>Testudinidae</taxon>
        <taxon>Gopherus</taxon>
    </lineage>
</organism>
<evidence type="ECO:0000256" key="3">
    <source>
        <dbReference type="ARBA" id="ARBA00022989"/>
    </source>
</evidence>
<evidence type="ECO:0000256" key="4">
    <source>
        <dbReference type="ARBA" id="ARBA00023136"/>
    </source>
</evidence>
<dbReference type="InterPro" id="IPR042804">
    <property type="entry name" value="GPR82"/>
</dbReference>
<dbReference type="PANTHER" id="PTHR47392">
    <property type="entry name" value="G-PROTEIN COUPLED RECEPTOR 82-RELATED"/>
    <property type="match status" value="1"/>
</dbReference>
<feature type="transmembrane region" description="Helical" evidence="5">
    <location>
        <begin position="254"/>
        <end position="272"/>
    </location>
</feature>
<dbReference type="GO" id="GO:0016020">
    <property type="term" value="C:membrane"/>
    <property type="evidence" value="ECO:0007669"/>
    <property type="project" value="UniProtKB-SubCell"/>
</dbReference>
<evidence type="ECO:0000256" key="5">
    <source>
        <dbReference type="SAM" id="Phobius"/>
    </source>
</evidence>
<feature type="transmembrane region" description="Helical" evidence="5">
    <location>
        <begin position="55"/>
        <end position="79"/>
    </location>
</feature>
<evidence type="ECO:0000259" key="6">
    <source>
        <dbReference type="PROSITE" id="PS50262"/>
    </source>
</evidence>
<feature type="transmembrane region" description="Helical" evidence="5">
    <location>
        <begin position="20"/>
        <end position="43"/>
    </location>
</feature>
<keyword evidence="3 5" id="KW-1133">Transmembrane helix</keyword>
<evidence type="ECO:0000256" key="2">
    <source>
        <dbReference type="ARBA" id="ARBA00022692"/>
    </source>
</evidence>
<dbReference type="AlphaFoldDB" id="A0A452I1N1"/>
<reference evidence="7" key="3">
    <citation type="submission" date="2025-09" db="UniProtKB">
        <authorList>
            <consortium name="Ensembl"/>
        </authorList>
    </citation>
    <scope>IDENTIFICATION</scope>
</reference>
<dbReference type="STRING" id="38772.ENSGAGP00000021380"/>
<dbReference type="PROSITE" id="PS50262">
    <property type="entry name" value="G_PROTEIN_RECEP_F1_2"/>
    <property type="match status" value="1"/>
</dbReference>
<dbReference type="GO" id="GO:0004930">
    <property type="term" value="F:G protein-coupled receptor activity"/>
    <property type="evidence" value="ECO:0007669"/>
    <property type="project" value="InterPro"/>
</dbReference>
<feature type="transmembrane region" description="Helical" evidence="5">
    <location>
        <begin position="158"/>
        <end position="177"/>
    </location>
</feature>
<dbReference type="PRINTS" id="PR00237">
    <property type="entry name" value="GPCRRHODOPSN"/>
</dbReference>
<dbReference type="Ensembl" id="ENSGAGT00000024352.1">
    <property type="protein sequence ID" value="ENSGAGP00000021380.1"/>
    <property type="gene ID" value="ENSGAGG00000015697.1"/>
</dbReference>
<dbReference type="InterPro" id="IPR017452">
    <property type="entry name" value="GPCR_Rhodpsn_7TM"/>
</dbReference>
<feature type="transmembrane region" description="Helical" evidence="5">
    <location>
        <begin position="205"/>
        <end position="228"/>
    </location>
</feature>
<sequence>MGLLKNSTCLLQPSSASTVALPIIYSFLFTTGSFGNIISGWIFSKNISTKRTQNIYLTNLVIANLFVCITMPFLAAYFADGYQWENDSMLCKIVNYSGTLVIHTSMYVSITILCWTALSQYSTLMKNNDHKQYSPTVNENYFYKCLLEKFRQPKFAKYVCISIWIIVLGVTVPVIVYDLHLQPDQEQIDRCYHWKAENGKLTAKITVLIATAWFFLFFITVLFSYYSLVNHLSKMQKNTCIGKKHLIYSTVKRNIFVILLILTVCYLPYHILRPAFYALLSSEDCQMMNYLVEAKNFLICLAAAKSSLDPVVNLLLDKRFKKSLYNLFRKSSSQDHNHTADIEETTQM</sequence>
<comment type="subcellular location">
    <subcellularLocation>
        <location evidence="1">Membrane</location>
    </subcellularLocation>
</comment>
<dbReference type="SUPFAM" id="SSF81321">
    <property type="entry name" value="Family A G protein-coupled receptor-like"/>
    <property type="match status" value="1"/>
</dbReference>
<dbReference type="InterPro" id="IPR000276">
    <property type="entry name" value="GPCR_Rhodpsn"/>
</dbReference>
<evidence type="ECO:0000313" key="8">
    <source>
        <dbReference type="Proteomes" id="UP000291020"/>
    </source>
</evidence>
<proteinExistence type="predicted"/>
<evidence type="ECO:0000313" key="7">
    <source>
        <dbReference type="Ensembl" id="ENSGAGP00000021380.1"/>
    </source>
</evidence>
<reference evidence="7" key="2">
    <citation type="submission" date="2025-08" db="UniProtKB">
        <authorList>
            <consortium name="Ensembl"/>
        </authorList>
    </citation>
    <scope>IDENTIFICATION</scope>
</reference>
<keyword evidence="2 5" id="KW-0812">Transmembrane</keyword>
<feature type="transmembrane region" description="Helical" evidence="5">
    <location>
        <begin position="99"/>
        <end position="118"/>
    </location>
</feature>